<reference evidence="3 4" key="1">
    <citation type="journal article" date="2011" name="J. Bacteriol.">
        <title>Complete Genome Sequence of the Aerobic Marine Methanotroph Methylomonas methanica MC09.</title>
        <authorList>
            <person name="Boden R."/>
            <person name="Cunliffe M."/>
            <person name="Scanlan J."/>
            <person name="Moussard H."/>
            <person name="Kits K.D."/>
            <person name="Klotz M.G."/>
            <person name="Jetten M.S."/>
            <person name="Vuilleumier S."/>
            <person name="Han J."/>
            <person name="Peters L."/>
            <person name="Mikhailova N."/>
            <person name="Teshima H."/>
            <person name="Tapia R."/>
            <person name="Kyrpides N."/>
            <person name="Ivanova N."/>
            <person name="Pagani I."/>
            <person name="Cheng J.F."/>
            <person name="Goodwin L."/>
            <person name="Han C."/>
            <person name="Hauser L."/>
            <person name="Land M.L."/>
            <person name="Lapidus A."/>
            <person name="Lucas S."/>
            <person name="Pitluck S."/>
            <person name="Woyke T."/>
            <person name="Stein L."/>
            <person name="Murrell J.C."/>
        </authorList>
    </citation>
    <scope>NUCLEOTIDE SEQUENCE [LARGE SCALE GENOMIC DNA]</scope>
    <source>
        <strain evidence="3 4">MC09</strain>
    </source>
</reference>
<dbReference type="AlphaFoldDB" id="G0A5V8"/>
<dbReference type="EMBL" id="CP002738">
    <property type="protein sequence ID" value="AEF99235.1"/>
    <property type="molecule type" value="Genomic_DNA"/>
</dbReference>
<evidence type="ECO:0000259" key="2">
    <source>
        <dbReference type="Pfam" id="PF00561"/>
    </source>
</evidence>
<dbReference type="STRING" id="857087.Metme_0796"/>
<name>G0A5V8_METMM</name>
<dbReference type="InterPro" id="IPR029058">
    <property type="entry name" value="AB_hydrolase_fold"/>
</dbReference>
<proteinExistence type="predicted"/>
<reference key="2">
    <citation type="submission" date="2011-05" db="EMBL/GenBank/DDBJ databases">
        <title>Complete genome sequence of the aerobic marine methanotroph Methylomonas methanica MC09.</title>
        <authorList>
            <person name="Boden R."/>
            <person name="Cunliffe M."/>
            <person name="Scanlan J."/>
            <person name="Moussard H."/>
            <person name="Kits K.D."/>
            <person name="Klotz M."/>
            <person name="Jetten M."/>
            <person name="Vuilleumier S."/>
            <person name="Han J."/>
            <person name="Peters L."/>
            <person name="Mikhailova N."/>
            <person name="Teshima H."/>
            <person name="Tapia R."/>
            <person name="Kyrpides N."/>
            <person name="Ivanova N."/>
            <person name="Pagani I."/>
            <person name="Cheng J.-F."/>
            <person name="Goodwin L."/>
            <person name="Han C."/>
            <person name="Hauser L."/>
            <person name="Land M."/>
            <person name="Lapidus A."/>
            <person name="Lucas S."/>
            <person name="Pitluck S."/>
            <person name="Woyke T."/>
            <person name="Stein L.Y."/>
            <person name="Murrell C."/>
        </authorList>
    </citation>
    <scope>NUCLEOTIDE SEQUENCE</scope>
    <source>
        <strain>MC09</strain>
    </source>
</reference>
<evidence type="ECO:0000313" key="4">
    <source>
        <dbReference type="Proteomes" id="UP000008888"/>
    </source>
</evidence>
<reference evidence="4" key="3">
    <citation type="submission" date="2011-05" db="EMBL/GenBank/DDBJ databases">
        <title>Complete sequence of Methylomonas methanica MC09.</title>
        <authorList>
            <consortium name="US DOE Joint Genome Institute"/>
            <person name="Lucas S."/>
            <person name="Han J."/>
            <person name="Lapidus A."/>
            <person name="Cheng J.-F."/>
            <person name="Goodwin L."/>
            <person name="Pitluck S."/>
            <person name="Peters L."/>
            <person name="Mikhailova N."/>
            <person name="Teshima H."/>
            <person name="Han C."/>
            <person name="Tapia R."/>
            <person name="Land M."/>
            <person name="Hauser L."/>
            <person name="Kyrpides N."/>
            <person name="Ivanova N."/>
            <person name="Pagani I."/>
            <person name="Stein L."/>
            <person name="Woyke T."/>
        </authorList>
    </citation>
    <scope>NUCLEOTIDE SEQUENCE [LARGE SCALE GENOMIC DNA]</scope>
    <source>
        <strain evidence="4">MC09</strain>
    </source>
</reference>
<keyword evidence="4" id="KW-1185">Reference proteome</keyword>
<dbReference type="InterPro" id="IPR000073">
    <property type="entry name" value="AB_hydrolase_1"/>
</dbReference>
<dbReference type="Pfam" id="PF00561">
    <property type="entry name" value="Abhydrolase_1"/>
    <property type="match status" value="1"/>
</dbReference>
<keyword evidence="1 3" id="KW-0378">Hydrolase</keyword>
<protein>
    <submittedName>
        <fullName evidence="3">Alpha/beta hydrolase fold protein</fullName>
    </submittedName>
</protein>
<dbReference type="KEGG" id="mmt:Metme_0796"/>
<dbReference type="PANTHER" id="PTHR46118">
    <property type="entry name" value="PROTEIN ABHD11"/>
    <property type="match status" value="1"/>
</dbReference>
<evidence type="ECO:0000313" key="3">
    <source>
        <dbReference type="EMBL" id="AEF99235.1"/>
    </source>
</evidence>
<dbReference type="PANTHER" id="PTHR46118:SF4">
    <property type="entry name" value="PROTEIN ABHD11"/>
    <property type="match status" value="1"/>
</dbReference>
<feature type="domain" description="AB hydrolase-1" evidence="2">
    <location>
        <begin position="18"/>
        <end position="243"/>
    </location>
</feature>
<dbReference type="Gene3D" id="3.40.50.1820">
    <property type="entry name" value="alpha/beta hydrolase"/>
    <property type="match status" value="1"/>
</dbReference>
<accession>G0A5V8</accession>
<dbReference type="HOGENOM" id="CLU_020336_53_1_6"/>
<dbReference type="OrthoDB" id="9808398at2"/>
<gene>
    <name evidence="3" type="ordered locus">Metme_0796</name>
</gene>
<organism evidence="3 4">
    <name type="scientific">Methylomonas methanica (strain DSM 25384 / MC09)</name>
    <dbReference type="NCBI Taxonomy" id="857087"/>
    <lineage>
        <taxon>Bacteria</taxon>
        <taxon>Pseudomonadati</taxon>
        <taxon>Pseudomonadota</taxon>
        <taxon>Gammaproteobacteria</taxon>
        <taxon>Methylococcales</taxon>
        <taxon>Methylococcaceae</taxon>
        <taxon>Methylomonas</taxon>
    </lineage>
</organism>
<dbReference type="Proteomes" id="UP000008888">
    <property type="component" value="Chromosome"/>
</dbReference>
<dbReference type="PRINTS" id="PR00111">
    <property type="entry name" value="ABHYDROLASE"/>
</dbReference>
<dbReference type="RefSeq" id="WP_013817504.1">
    <property type="nucleotide sequence ID" value="NC_015572.1"/>
</dbReference>
<evidence type="ECO:0000256" key="1">
    <source>
        <dbReference type="ARBA" id="ARBA00022801"/>
    </source>
</evidence>
<dbReference type="eggNOG" id="COG2267">
    <property type="taxonomic scope" value="Bacteria"/>
</dbReference>
<sequence length="259" mass="29399">MKAVDLAFETFGNESNQPLIILHGFLASSRNWRTVAKRLAENHYVYVLDMRNHGISPHAEQMDYPVMAHDVACFMDKHGLSTAHLLGHSMGGKIAMWFALHYPERIQKLIVADIAPVNYDHSFDAMILALKSLPLDQIKNRKEAEQFLADAIPDVGFRQFLLQNLLLKDGNYFWRINLDFIAKTAHHIVGFPEPARQSDTSKALFIAGERSAYIQPEAVLKLFPHAEIVEIAGTGHWLYVEAPDAFCQLVEDWMSDLEN</sequence>
<dbReference type="SUPFAM" id="SSF53474">
    <property type="entry name" value="alpha/beta-Hydrolases"/>
    <property type="match status" value="1"/>
</dbReference>
<dbReference type="GO" id="GO:0016787">
    <property type="term" value="F:hydrolase activity"/>
    <property type="evidence" value="ECO:0007669"/>
    <property type="project" value="UniProtKB-KW"/>
</dbReference>